<dbReference type="Pfam" id="PF03869">
    <property type="entry name" value="Arc"/>
    <property type="match status" value="1"/>
</dbReference>
<gene>
    <name evidence="2" type="ORF">AD954_01310</name>
</gene>
<dbReference type="InterPro" id="IPR005569">
    <property type="entry name" value="Arc_DNA-bd_dom"/>
</dbReference>
<dbReference type="InterPro" id="IPR010985">
    <property type="entry name" value="Ribbon_hlx_hlx"/>
</dbReference>
<evidence type="ECO:0000313" key="2">
    <source>
        <dbReference type="EMBL" id="KXV78783.1"/>
    </source>
</evidence>
<name>A0A149VFS3_9PROT</name>
<feature type="domain" description="Arc-like DNA binding" evidence="1">
    <location>
        <begin position="9"/>
        <end position="51"/>
    </location>
</feature>
<protein>
    <recommendedName>
        <fullName evidence="1">Arc-like DNA binding domain-containing protein</fullName>
    </recommendedName>
</protein>
<comment type="caution">
    <text evidence="2">The sequence shown here is derived from an EMBL/GenBank/DDBJ whole genome shotgun (WGS) entry which is preliminary data.</text>
</comment>
<evidence type="ECO:0000313" key="3">
    <source>
        <dbReference type="Proteomes" id="UP000075462"/>
    </source>
</evidence>
<reference evidence="2 3" key="1">
    <citation type="submission" date="2015-06" db="EMBL/GenBank/DDBJ databases">
        <title>Improved classification and identification of acetic acid bacteria using matrix-assisted laser desorption/ionization time-of-flight mass spectrometry; Gluconobacter nephelii and Gluconobacter uchimurae are later heterotypic synonyms of Gluconobacter japonicus and Gluconobacter oxydans, respectively.</title>
        <authorList>
            <person name="Li L."/>
            <person name="Cleenwerck I."/>
            <person name="De Vuyst L."/>
            <person name="Vandamme P."/>
        </authorList>
    </citation>
    <scope>NUCLEOTIDE SEQUENCE [LARGE SCALE GENOMIC DNA]</scope>
    <source>
        <strain evidence="2 3">LMG 1545</strain>
    </source>
</reference>
<dbReference type="PATRIC" id="fig|178900.7.peg.2234"/>
<dbReference type="InterPro" id="IPR013321">
    <property type="entry name" value="Arc_rbn_hlx_hlx"/>
</dbReference>
<dbReference type="GO" id="GO:0003677">
    <property type="term" value="F:DNA binding"/>
    <property type="evidence" value="ECO:0007669"/>
    <property type="project" value="InterPro"/>
</dbReference>
<organism evidence="2 3">
    <name type="scientific">Acetobacter cerevisiae</name>
    <dbReference type="NCBI Taxonomy" id="178900"/>
    <lineage>
        <taxon>Bacteria</taxon>
        <taxon>Pseudomonadati</taxon>
        <taxon>Pseudomonadota</taxon>
        <taxon>Alphaproteobacteria</taxon>
        <taxon>Acetobacterales</taxon>
        <taxon>Acetobacteraceae</taxon>
        <taxon>Acetobacter</taxon>
    </lineage>
</organism>
<dbReference type="Proteomes" id="UP000075462">
    <property type="component" value="Unassembled WGS sequence"/>
</dbReference>
<dbReference type="OrthoDB" id="6890552at2"/>
<dbReference type="Gene3D" id="1.10.1220.10">
    <property type="entry name" value="Met repressor-like"/>
    <property type="match status" value="1"/>
</dbReference>
<proteinExistence type="predicted"/>
<dbReference type="EMBL" id="LIAA01000005">
    <property type="protein sequence ID" value="KXV78783.1"/>
    <property type="molecule type" value="Genomic_DNA"/>
</dbReference>
<dbReference type="RefSeq" id="WP_062271163.1">
    <property type="nucleotide sequence ID" value="NZ_LIAA01000005.1"/>
</dbReference>
<dbReference type="SUPFAM" id="SSF47598">
    <property type="entry name" value="Ribbon-helix-helix"/>
    <property type="match status" value="1"/>
</dbReference>
<evidence type="ECO:0000259" key="1">
    <source>
        <dbReference type="Pfam" id="PF03869"/>
    </source>
</evidence>
<dbReference type="GO" id="GO:0006355">
    <property type="term" value="P:regulation of DNA-templated transcription"/>
    <property type="evidence" value="ECO:0007669"/>
    <property type="project" value="InterPro"/>
</dbReference>
<accession>A0A149VFS3</accession>
<sequence>MTDDSRATYTLRASRSFLDRLKRAADDAGHSMNAEIINRLENSLPADSKLEAFLRDEAEELWHLGRDAKQDYERITKDLERQKNSLVSGEPVDGMLLGQLIVEHRWAAERLSDYERRLRRIKRVLGE</sequence>
<dbReference type="AlphaFoldDB" id="A0A149VFS3"/>